<name>A0A0Q2UPZ2_9EURY</name>
<dbReference type="InterPro" id="IPR017946">
    <property type="entry name" value="PLC-like_Pdiesterase_TIM-brl"/>
</dbReference>
<keyword evidence="5" id="KW-1185">Reference proteome</keyword>
<dbReference type="PANTHER" id="PTHR46211:SF14">
    <property type="entry name" value="GLYCEROPHOSPHODIESTER PHOSPHODIESTERASE"/>
    <property type="match status" value="1"/>
</dbReference>
<gene>
    <name evidence="2" type="ORF">A3L14_03515</name>
    <name evidence="3" type="ORF">AMR53_04050</name>
</gene>
<evidence type="ECO:0000313" key="3">
    <source>
        <dbReference type="EMBL" id="KQH82768.1"/>
    </source>
</evidence>
<dbReference type="PANTHER" id="PTHR46211">
    <property type="entry name" value="GLYCEROPHOSPHORYL DIESTER PHOSPHODIESTERASE"/>
    <property type="match status" value="1"/>
</dbReference>
<dbReference type="PROSITE" id="PS51704">
    <property type="entry name" value="GP_PDE"/>
    <property type="match status" value="1"/>
</dbReference>
<proteinExistence type="predicted"/>
<dbReference type="GO" id="GO:0008081">
    <property type="term" value="F:phosphoric diester hydrolase activity"/>
    <property type="evidence" value="ECO:0007669"/>
    <property type="project" value="InterPro"/>
</dbReference>
<feature type="domain" description="GP-PDE" evidence="1">
    <location>
        <begin position="9"/>
        <end position="234"/>
    </location>
</feature>
<evidence type="ECO:0000313" key="4">
    <source>
        <dbReference type="Proteomes" id="UP000051862"/>
    </source>
</evidence>
<dbReference type="KEGG" id="ttd:A3L14_03515"/>
<dbReference type="PATRIC" id="fig|277988.4.peg.855"/>
<dbReference type="STRING" id="277988.SAMN05216170_1572"/>
<dbReference type="Gene3D" id="3.20.20.190">
    <property type="entry name" value="Phosphatidylinositol (PI) phosphodiesterase"/>
    <property type="match status" value="1"/>
</dbReference>
<dbReference type="RefSeq" id="WP_055429041.1">
    <property type="nucleotide sequence ID" value="NZ_FOIW01000002.1"/>
</dbReference>
<evidence type="ECO:0000313" key="5">
    <source>
        <dbReference type="Proteomes" id="UP000250136"/>
    </source>
</evidence>
<reference evidence="3 4" key="1">
    <citation type="submission" date="2015-08" db="EMBL/GenBank/DDBJ databases">
        <title>Thermococcus thioreducens DSM 14981 genome sequencing.</title>
        <authorList>
            <person name="Hong S.-J."/>
            <person name="Kim M.-C."/>
            <person name="Shin J.-H."/>
        </authorList>
    </citation>
    <scope>NUCLEOTIDE SEQUENCE [LARGE SCALE GENOMIC DNA]</scope>
    <source>
        <strain evidence="3 4">DSM 14981</strain>
    </source>
</reference>
<reference evidence="2 5" key="2">
    <citation type="submission" date="2016-04" db="EMBL/GenBank/DDBJ databases">
        <title>Complete genome sequence of Thermococcus thioreducens type strain OGL-20P.</title>
        <authorList>
            <person name="Oger P.M."/>
        </authorList>
    </citation>
    <scope>NUCLEOTIDE SEQUENCE [LARGE SCALE GENOMIC DNA]</scope>
    <source>
        <strain evidence="2 5">OGL-20P</strain>
    </source>
</reference>
<dbReference type="Proteomes" id="UP000051862">
    <property type="component" value="Unassembled WGS sequence"/>
</dbReference>
<dbReference type="AlphaFoldDB" id="A0A0Q2UPZ2"/>
<dbReference type="InterPro" id="IPR030395">
    <property type="entry name" value="GP_PDE_dom"/>
</dbReference>
<dbReference type="OrthoDB" id="19020at2157"/>
<protein>
    <submittedName>
        <fullName evidence="3">Glycerophosphodiester phosphodiesterase</fullName>
    </submittedName>
</protein>
<dbReference type="EMBL" id="CP015105">
    <property type="protein sequence ID" value="ASJ12009.1"/>
    <property type="molecule type" value="Genomic_DNA"/>
</dbReference>
<dbReference type="EMBL" id="LIXN01000006">
    <property type="protein sequence ID" value="KQH82768.1"/>
    <property type="molecule type" value="Genomic_DNA"/>
</dbReference>
<sequence>MTLMDSEKPLILGHRGFRGRLENTLPAFRRALRYADGIEFDVRLTGDGKLIVHHDDSFQANGSRYRLRALTLRELRKLHPLGKLVPTVEEVLRSFPEVLLNVDVKEIDAVDGITKLLERHKATENTVFSSENPAIVRAILTECPECRVGLSIVGYSSIPRIPLLRGMTSVHVPIDAVSYIGYQPLVVLLRTLRRRGLRVYIWNYRMDERVWIPRLLHLVDVVISDNPARLRKSFYAEGVVSRGDSYVGTR</sequence>
<dbReference type="GO" id="GO:0006629">
    <property type="term" value="P:lipid metabolic process"/>
    <property type="evidence" value="ECO:0007669"/>
    <property type="project" value="InterPro"/>
</dbReference>
<evidence type="ECO:0000313" key="2">
    <source>
        <dbReference type="EMBL" id="ASJ12009.1"/>
    </source>
</evidence>
<evidence type="ECO:0000259" key="1">
    <source>
        <dbReference type="PROSITE" id="PS51704"/>
    </source>
</evidence>
<dbReference type="SUPFAM" id="SSF51695">
    <property type="entry name" value="PLC-like phosphodiesterases"/>
    <property type="match status" value="1"/>
</dbReference>
<accession>A0A0Q2UPZ2</accession>
<dbReference type="Pfam" id="PF03009">
    <property type="entry name" value="GDPD"/>
    <property type="match status" value="1"/>
</dbReference>
<dbReference type="Proteomes" id="UP000250136">
    <property type="component" value="Chromosome"/>
</dbReference>
<organism evidence="3 4">
    <name type="scientific">Thermococcus thioreducens</name>
    <dbReference type="NCBI Taxonomy" id="277988"/>
    <lineage>
        <taxon>Archaea</taxon>
        <taxon>Methanobacteriati</taxon>
        <taxon>Methanobacteriota</taxon>
        <taxon>Thermococci</taxon>
        <taxon>Thermococcales</taxon>
        <taxon>Thermococcaceae</taxon>
        <taxon>Thermococcus</taxon>
    </lineage>
</organism>